<comment type="caution">
    <text evidence="1">The sequence shown here is derived from an EMBL/GenBank/DDBJ whole genome shotgun (WGS) entry which is preliminary data.</text>
</comment>
<dbReference type="RefSeq" id="WP_344809850.1">
    <property type="nucleotide sequence ID" value="NZ_BAABBO010000024.1"/>
</dbReference>
<protein>
    <submittedName>
        <fullName evidence="1">Uncharacterized protein</fullName>
    </submittedName>
</protein>
<sequence length="157" mass="17959">MQELNMGLVEEILGLWAGNVIETDSVVRIEHQNGDYSHLYRRRDAPYATDVPAQIRYIYDEFDGVDILSSAFKISPIANPSAYGGVRLFSSADELVFQMSDIQFRERVLPFCNETGNWIYAASYDSRLIFRFDVETGVITEHPSFREVLGFYADAIR</sequence>
<name>A0ABP7QC62_9GAMM</name>
<gene>
    <name evidence="1" type="ORF">GCM10022278_40450</name>
</gene>
<evidence type="ECO:0000313" key="2">
    <source>
        <dbReference type="Proteomes" id="UP001501337"/>
    </source>
</evidence>
<organism evidence="1 2">
    <name type="scientific">Allohahella marinimesophila</name>
    <dbReference type="NCBI Taxonomy" id="1054972"/>
    <lineage>
        <taxon>Bacteria</taxon>
        <taxon>Pseudomonadati</taxon>
        <taxon>Pseudomonadota</taxon>
        <taxon>Gammaproteobacteria</taxon>
        <taxon>Oceanospirillales</taxon>
        <taxon>Hahellaceae</taxon>
        <taxon>Allohahella</taxon>
    </lineage>
</organism>
<dbReference type="Proteomes" id="UP001501337">
    <property type="component" value="Unassembled WGS sequence"/>
</dbReference>
<reference evidence="2" key="1">
    <citation type="journal article" date="2019" name="Int. J. Syst. Evol. Microbiol.">
        <title>The Global Catalogue of Microorganisms (GCM) 10K type strain sequencing project: providing services to taxonomists for standard genome sequencing and annotation.</title>
        <authorList>
            <consortium name="The Broad Institute Genomics Platform"/>
            <consortium name="The Broad Institute Genome Sequencing Center for Infectious Disease"/>
            <person name="Wu L."/>
            <person name="Ma J."/>
        </authorList>
    </citation>
    <scope>NUCLEOTIDE SEQUENCE [LARGE SCALE GENOMIC DNA]</scope>
    <source>
        <strain evidence="2">JCM 17555</strain>
    </source>
</reference>
<proteinExistence type="predicted"/>
<dbReference type="EMBL" id="BAABBO010000024">
    <property type="protein sequence ID" value="GAA3979860.1"/>
    <property type="molecule type" value="Genomic_DNA"/>
</dbReference>
<evidence type="ECO:0000313" key="1">
    <source>
        <dbReference type="EMBL" id="GAA3979860.1"/>
    </source>
</evidence>
<accession>A0ABP7QC62</accession>
<keyword evidence="2" id="KW-1185">Reference proteome</keyword>